<dbReference type="AlphaFoldDB" id="A0A6N0JKG2"/>
<dbReference type="InterPro" id="IPR050766">
    <property type="entry name" value="Bact_Lucif_Oxidored"/>
</dbReference>
<feature type="domain" description="Luciferase-like" evidence="5">
    <location>
        <begin position="1"/>
        <end position="321"/>
    </location>
</feature>
<keyword evidence="2" id="KW-0285">Flavoprotein</keyword>
<evidence type="ECO:0000313" key="6">
    <source>
        <dbReference type="EMBL" id="QKQ47605.1"/>
    </source>
</evidence>
<dbReference type="GO" id="GO:0005829">
    <property type="term" value="C:cytosol"/>
    <property type="evidence" value="ECO:0007669"/>
    <property type="project" value="TreeGrafter"/>
</dbReference>
<evidence type="ECO:0000256" key="2">
    <source>
        <dbReference type="ARBA" id="ARBA00022630"/>
    </source>
</evidence>
<comment type="similarity">
    <text evidence="1">Belongs to the bacterial luciferase oxidoreductase family.</text>
</comment>
<dbReference type="RefSeq" id="WP_174716396.1">
    <property type="nucleotide sequence ID" value="NZ_CP054569.1"/>
</dbReference>
<proteinExistence type="inferred from homology"/>
<evidence type="ECO:0000259" key="5">
    <source>
        <dbReference type="Pfam" id="PF00296"/>
    </source>
</evidence>
<name>A0A6N0JKG2_ACHDE</name>
<dbReference type="SUPFAM" id="SSF51679">
    <property type="entry name" value="Bacterial luciferase-like"/>
    <property type="match status" value="1"/>
</dbReference>
<evidence type="ECO:0000256" key="1">
    <source>
        <dbReference type="ARBA" id="ARBA00010426"/>
    </source>
</evidence>
<dbReference type="Gene3D" id="3.20.20.30">
    <property type="entry name" value="Luciferase-like domain"/>
    <property type="match status" value="1"/>
</dbReference>
<dbReference type="GO" id="GO:0016705">
    <property type="term" value="F:oxidoreductase activity, acting on paired donors, with incorporation or reduction of molecular oxygen"/>
    <property type="evidence" value="ECO:0007669"/>
    <property type="project" value="InterPro"/>
</dbReference>
<dbReference type="PANTHER" id="PTHR30137">
    <property type="entry name" value="LUCIFERASE-LIKE MONOOXYGENASE"/>
    <property type="match status" value="1"/>
</dbReference>
<protein>
    <submittedName>
        <fullName evidence="6">LLM class flavin-dependent oxidoreductase</fullName>
    </submittedName>
</protein>
<dbReference type="InterPro" id="IPR036661">
    <property type="entry name" value="Luciferase-like_sf"/>
</dbReference>
<dbReference type="Proteomes" id="UP000509782">
    <property type="component" value="Chromosome"/>
</dbReference>
<dbReference type="Pfam" id="PF00296">
    <property type="entry name" value="Bac_luciferase"/>
    <property type="match status" value="1"/>
</dbReference>
<keyword evidence="3" id="KW-0560">Oxidoreductase</keyword>
<dbReference type="InterPro" id="IPR011251">
    <property type="entry name" value="Luciferase-like_dom"/>
</dbReference>
<gene>
    <name evidence="6" type="ORF">FOC81_13260</name>
</gene>
<evidence type="ECO:0000313" key="7">
    <source>
        <dbReference type="Proteomes" id="UP000509782"/>
    </source>
</evidence>
<dbReference type="GO" id="GO:0004497">
    <property type="term" value="F:monooxygenase activity"/>
    <property type="evidence" value="ECO:0007669"/>
    <property type="project" value="UniProtKB-KW"/>
</dbReference>
<sequence>MKLGMFAMPLHPPGRPMAETLEEDADKVVYADQLGFDEFWVGEHMSCTTEPISAPLMFLASLIHRTRRIKFGTGVIALPNHHPAVVAAEVAQFDHLSRGRLMFGIGPGGLASDMELFKVLDGEYRNERMMEAIDTILQLWRQDPPYEIPGKHWQISLKDMVIPELGVGYIPKPYQRPHPEITMTAMSPYSGSVKVAAQRGFGPMSANFCPEYVVKSHWQKYQEGCELAKRAATGEDWRVSRNILIAPTDAEARDRVMNPEGSNYYYFDYLWRVLKSANYTAVMKADPKQADESVTVESLIESMVVYGSPQTVTDKLLSFRENVGPFHGLLMASMDGAGANRAWEWETMSRLASEVMPAVRKAITR</sequence>
<organism evidence="6 7">
    <name type="scientific">Achromobacter denitrificans</name>
    <name type="common">Alcaligenes denitrificans</name>
    <dbReference type="NCBI Taxonomy" id="32002"/>
    <lineage>
        <taxon>Bacteria</taxon>
        <taxon>Pseudomonadati</taxon>
        <taxon>Pseudomonadota</taxon>
        <taxon>Betaproteobacteria</taxon>
        <taxon>Burkholderiales</taxon>
        <taxon>Alcaligenaceae</taxon>
        <taxon>Achromobacter</taxon>
    </lineage>
</organism>
<reference evidence="6 7" key="1">
    <citation type="submission" date="2020-05" db="EMBL/GenBank/DDBJ databases">
        <title>FDA dAtabase for Regulatory Grade micrObial Sequences (FDA-ARGOS): Supporting development and validation of Infectious Disease Dx tests.</title>
        <authorList>
            <person name="Sproer C."/>
            <person name="Gronow S."/>
            <person name="Severitt S."/>
            <person name="Schroder I."/>
            <person name="Tallon L."/>
            <person name="Sadzewicz L."/>
            <person name="Zhao X."/>
            <person name="Vavikolanu K."/>
            <person name="Mehta A."/>
            <person name="Aluvathingal J."/>
            <person name="Nadendla S."/>
            <person name="Myers T."/>
            <person name="Yan Y."/>
            <person name="Sichtig H."/>
        </authorList>
    </citation>
    <scope>NUCLEOTIDE SEQUENCE [LARGE SCALE GENOMIC DNA]</scope>
    <source>
        <strain evidence="6 7">FDAARGOS_787</strain>
    </source>
</reference>
<evidence type="ECO:0000256" key="3">
    <source>
        <dbReference type="ARBA" id="ARBA00023002"/>
    </source>
</evidence>
<evidence type="ECO:0000256" key="4">
    <source>
        <dbReference type="ARBA" id="ARBA00023033"/>
    </source>
</evidence>
<dbReference type="PANTHER" id="PTHR30137:SF16">
    <property type="entry name" value="BLL0895 PROTEIN"/>
    <property type="match status" value="1"/>
</dbReference>
<accession>A0A6N0JKG2</accession>
<dbReference type="EMBL" id="CP054569">
    <property type="protein sequence ID" value="QKQ47605.1"/>
    <property type="molecule type" value="Genomic_DNA"/>
</dbReference>
<keyword evidence="4" id="KW-0503">Monooxygenase</keyword>